<dbReference type="PIRSF" id="PIRSF038186">
    <property type="entry name" value="ITPK"/>
    <property type="match status" value="1"/>
</dbReference>
<evidence type="ECO:0000313" key="15">
    <source>
        <dbReference type="Proteomes" id="UP000694388"/>
    </source>
</evidence>
<dbReference type="AlphaFoldDB" id="A0A8C4Q1P7"/>
<keyword evidence="15" id="KW-1185">Reference proteome</keyword>
<feature type="domain" description="Inositol 1,3,4-trisphosphate 5/6-kinase ATP-grasp" evidence="12">
    <location>
        <begin position="133"/>
        <end position="328"/>
    </location>
</feature>
<feature type="binding site" evidence="10">
    <location>
        <position position="307"/>
    </location>
    <ligand>
        <name>Mg(2+)</name>
        <dbReference type="ChEBI" id="CHEBI:18420"/>
        <label>1</label>
    </ligand>
</feature>
<feature type="binding site" evidence="9">
    <location>
        <position position="168"/>
    </location>
    <ligand>
        <name>ATP</name>
        <dbReference type="ChEBI" id="CHEBI:30616"/>
    </ligand>
</feature>
<evidence type="ECO:0000313" key="14">
    <source>
        <dbReference type="Ensembl" id="ENSEBUP00000008677.1"/>
    </source>
</evidence>
<dbReference type="Ensembl" id="ENSEBUT00000009185.1">
    <property type="protein sequence ID" value="ENSEBUP00000008677.1"/>
    <property type="gene ID" value="ENSEBUG00000005608.1"/>
</dbReference>
<feature type="binding site" evidence="9">
    <location>
        <position position="117"/>
    </location>
    <ligand>
        <name>ATP</name>
        <dbReference type="ChEBI" id="CHEBI:30616"/>
    </ligand>
</feature>
<dbReference type="SUPFAM" id="SSF56059">
    <property type="entry name" value="Glutathione synthetase ATP-binding domain-like"/>
    <property type="match status" value="1"/>
</dbReference>
<keyword evidence="7 8" id="KW-0460">Magnesium</keyword>
<dbReference type="InterPro" id="IPR008656">
    <property type="entry name" value="Inositol_tetrakis-P_1-kinase"/>
</dbReference>
<dbReference type="InterPro" id="IPR040464">
    <property type="entry name" value="InsP(3)kin_ATP-grasp"/>
</dbReference>
<dbReference type="EC" id="2.7.1.134" evidence="8"/>
<dbReference type="Pfam" id="PF05770">
    <property type="entry name" value="Ins134_P3_kin"/>
    <property type="match status" value="1"/>
</dbReference>
<feature type="binding site" evidence="9">
    <location>
        <position position="178"/>
    </location>
    <ligand>
        <name>1D-myo-inositol 1,3,4-trisphosphate</name>
        <dbReference type="ChEBI" id="CHEBI:58414"/>
    </ligand>
</feature>
<accession>A0A8C4Q1P7</accession>
<dbReference type="Pfam" id="PF17927">
    <property type="entry name" value="Ins134_P3_kin_N"/>
    <property type="match status" value="1"/>
</dbReference>
<evidence type="ECO:0000256" key="8">
    <source>
        <dbReference type="PIRNR" id="PIRNR038186"/>
    </source>
</evidence>
<keyword evidence="4 8" id="KW-0547">Nucleotide-binding</keyword>
<evidence type="ECO:0000256" key="11">
    <source>
        <dbReference type="SAM" id="MobiDB-lite"/>
    </source>
</evidence>
<dbReference type="FunFam" id="3.30.470.20:FF:000047">
    <property type="entry name" value="Inositol-tetrakisphosphate 1-kinase 4"/>
    <property type="match status" value="1"/>
</dbReference>
<dbReference type="OMA" id="QHLYNRQ"/>
<evidence type="ECO:0000256" key="9">
    <source>
        <dbReference type="PIRSR" id="PIRSR038186-1"/>
    </source>
</evidence>
<keyword evidence="2 8" id="KW-0808">Transferase</keyword>
<feature type="binding site" evidence="9">
    <location>
        <position position="70"/>
    </location>
    <ligand>
        <name>1D-myo-inositol 1,3,4-trisphosphate</name>
        <dbReference type="ChEBI" id="CHEBI:58414"/>
    </ligand>
</feature>
<name>A0A8C4Q1P7_EPTBU</name>
<organism evidence="14 15">
    <name type="scientific">Eptatretus burgeri</name>
    <name type="common">Inshore hagfish</name>
    <dbReference type="NCBI Taxonomy" id="7764"/>
    <lineage>
        <taxon>Eukaryota</taxon>
        <taxon>Metazoa</taxon>
        <taxon>Chordata</taxon>
        <taxon>Craniata</taxon>
        <taxon>Vertebrata</taxon>
        <taxon>Cyclostomata</taxon>
        <taxon>Myxini</taxon>
        <taxon>Myxiniformes</taxon>
        <taxon>Myxinidae</taxon>
        <taxon>Eptatretinae</taxon>
        <taxon>Eptatretus</taxon>
    </lineage>
</organism>
<evidence type="ECO:0000256" key="6">
    <source>
        <dbReference type="ARBA" id="ARBA00022840"/>
    </source>
</evidence>
<dbReference type="Gene3D" id="3.30.1490.220">
    <property type="match status" value="1"/>
</dbReference>
<dbReference type="GO" id="GO:0005524">
    <property type="term" value="F:ATP binding"/>
    <property type="evidence" value="ECO:0007669"/>
    <property type="project" value="UniProtKB-KW"/>
</dbReference>
<dbReference type="GO" id="GO:0005737">
    <property type="term" value="C:cytoplasm"/>
    <property type="evidence" value="ECO:0007669"/>
    <property type="project" value="TreeGrafter"/>
</dbReference>
<reference evidence="14" key="1">
    <citation type="submission" date="2025-08" db="UniProtKB">
        <authorList>
            <consortium name="Ensembl"/>
        </authorList>
    </citation>
    <scope>IDENTIFICATION</scope>
</reference>
<dbReference type="GO" id="GO:0052725">
    <property type="term" value="F:inositol-1,3,4-trisphosphate 6-kinase activity"/>
    <property type="evidence" value="ECO:0007669"/>
    <property type="project" value="InterPro"/>
</dbReference>
<keyword evidence="6 8" id="KW-0067">ATP-binding</keyword>
<dbReference type="Gene3D" id="3.40.50.11370">
    <property type="match status" value="1"/>
</dbReference>
<comment type="catalytic activity">
    <reaction evidence="8">
        <text>1D-myo-inositol 3,4,5,6-tetrakisphosphate + ATP = 1D-myo-inositol 1,3,4,5,6-pentakisphosphate + ADP + H(+)</text>
        <dbReference type="Rhea" id="RHEA:12452"/>
        <dbReference type="ChEBI" id="CHEBI:15378"/>
        <dbReference type="ChEBI" id="CHEBI:30616"/>
        <dbReference type="ChEBI" id="CHEBI:57539"/>
        <dbReference type="ChEBI" id="CHEBI:57733"/>
        <dbReference type="ChEBI" id="CHEBI:456216"/>
        <dbReference type="EC" id="2.7.1.134"/>
    </reaction>
</comment>
<evidence type="ECO:0000259" key="13">
    <source>
        <dbReference type="Pfam" id="PF17927"/>
    </source>
</evidence>
<feature type="domain" description="Inositol-tetrakisphosphate 1-kinase N-terminal" evidence="13">
    <location>
        <begin position="20"/>
        <end position="111"/>
    </location>
</feature>
<sequence>MGKMQGPSGGSHSSGNGPHRVGYWMSEKKEKRINFAVFGDLCRAHGIELVKVDLEKPMEEQGPFQVIVHKLTDPLLEASQGNQAARAIVQRFEDFISRHPETTLLDPLHSIRLLLNRCHSYQMIQELDLCQTDGIINIPPFVELRTTNRDEIIRRLNNNCITFPFVCKNVVAHGSNSHEMAIIFNEDGLVDVKPPCVAQSFINHNAILYKVFVVGSMFFIVERPSLKNFSPGKSDRKTIFFNSHDVSKAESTSHLNEQEPGRAGRLHQPSRQVLKNLVERLQEKVSMALFGFDVIMECGTDRYNVIDINAFPGYDGVPDFFPALLRHVEELLDGGGDATKKAAKHPSNAVLSSLPQTQTLLKHPMQSFPSKQPWSTLMPIS</sequence>
<feature type="binding site" evidence="10">
    <location>
        <position position="293"/>
    </location>
    <ligand>
        <name>Mg(2+)</name>
        <dbReference type="ChEBI" id="CHEBI:18420"/>
        <label>1</label>
    </ligand>
</feature>
<feature type="binding site" evidence="9">
    <location>
        <position position="225"/>
    </location>
    <ligand>
        <name>ATP</name>
        <dbReference type="ChEBI" id="CHEBI:30616"/>
    </ligand>
</feature>
<dbReference type="GO" id="GO:0052726">
    <property type="term" value="F:inositol-1,3,4-trisphosphate 5-kinase activity"/>
    <property type="evidence" value="ECO:0007669"/>
    <property type="project" value="InterPro"/>
</dbReference>
<evidence type="ECO:0000259" key="12">
    <source>
        <dbReference type="Pfam" id="PF05770"/>
    </source>
</evidence>
<feature type="binding site" evidence="9">
    <location>
        <position position="210"/>
    </location>
    <ligand>
        <name>1D-myo-inositol 1,3,4-trisphosphate</name>
        <dbReference type="ChEBI" id="CHEBI:58414"/>
    </ligand>
</feature>
<comment type="similarity">
    <text evidence="1 8">Belongs to the ITPK1 family.</text>
</comment>
<evidence type="ECO:0000256" key="3">
    <source>
        <dbReference type="ARBA" id="ARBA00022723"/>
    </source>
</evidence>
<feature type="binding site" evidence="10">
    <location>
        <position position="309"/>
    </location>
    <ligand>
        <name>Mg(2+)</name>
        <dbReference type="ChEBI" id="CHEBI:18420"/>
        <label>2</label>
    </ligand>
</feature>
<feature type="binding site" evidence="9">
    <location>
        <position position="309"/>
    </location>
    <ligand>
        <name>1D-myo-inositol 1,3,4-trisphosphate</name>
        <dbReference type="ChEBI" id="CHEBI:58414"/>
    </ligand>
</feature>
<evidence type="ECO:0000256" key="10">
    <source>
        <dbReference type="PIRSR" id="PIRSR038186-2"/>
    </source>
</evidence>
<dbReference type="GO" id="GO:0000287">
    <property type="term" value="F:magnesium ion binding"/>
    <property type="evidence" value="ECO:0007669"/>
    <property type="project" value="InterPro"/>
</dbReference>
<dbReference type="InterPro" id="IPR041429">
    <property type="entry name" value="ITPK1_N"/>
</dbReference>
<dbReference type="GO" id="GO:0032957">
    <property type="term" value="P:inositol trisphosphate metabolic process"/>
    <property type="evidence" value="ECO:0007669"/>
    <property type="project" value="InterPro"/>
</dbReference>
<dbReference type="PANTHER" id="PTHR14217:SF1">
    <property type="entry name" value="INOSITOL-TETRAKISPHOSPHATE 1-KINASE"/>
    <property type="match status" value="1"/>
</dbReference>
<comment type="cofactor">
    <cofactor evidence="8 10">
        <name>Mg(2+)</name>
        <dbReference type="ChEBI" id="CHEBI:18420"/>
    </cofactor>
    <text evidence="8 10">Binds 2 magnesium ions per subunit.</text>
</comment>
<evidence type="ECO:0000256" key="4">
    <source>
        <dbReference type="ARBA" id="ARBA00022741"/>
    </source>
</evidence>
<proteinExistence type="inferred from homology"/>
<feature type="binding site" evidence="9">
    <location>
        <position position="313"/>
    </location>
    <ligand>
        <name>1D-myo-inositol 1,3,4-trisphosphate</name>
        <dbReference type="ChEBI" id="CHEBI:58414"/>
    </ligand>
</feature>
<feature type="binding site" evidence="9">
    <location>
        <begin position="199"/>
        <end position="210"/>
    </location>
    <ligand>
        <name>ATP</name>
        <dbReference type="ChEBI" id="CHEBI:30616"/>
    </ligand>
</feature>
<dbReference type="GeneTree" id="ENSGT00390000001278"/>
<evidence type="ECO:0000256" key="5">
    <source>
        <dbReference type="ARBA" id="ARBA00022777"/>
    </source>
</evidence>
<comment type="subunit">
    <text evidence="8">Monomer.</text>
</comment>
<comment type="function">
    <text evidence="8">Kinase that can phosphorylate various inositol polyphosphate such as Ins(3,4,5,6)P4 or Ins(1,3,4)P3.</text>
</comment>
<feature type="region of interest" description="Disordered" evidence="11">
    <location>
        <begin position="1"/>
        <end position="22"/>
    </location>
</feature>
<keyword evidence="3 8" id="KW-0479">Metal-binding</keyword>
<feature type="compositionally biased region" description="Low complexity" evidence="11">
    <location>
        <begin position="10"/>
        <end position="19"/>
    </location>
</feature>
<dbReference type="GO" id="GO:0047325">
    <property type="term" value="F:inositol-3,4,5,6-tetrakisphosphate 1-kinase activity"/>
    <property type="evidence" value="ECO:0007669"/>
    <property type="project" value="UniProtKB-EC"/>
</dbReference>
<evidence type="ECO:0000256" key="7">
    <source>
        <dbReference type="ARBA" id="ARBA00022842"/>
    </source>
</evidence>
<reference evidence="14" key="2">
    <citation type="submission" date="2025-09" db="UniProtKB">
        <authorList>
            <consortium name="Ensembl"/>
        </authorList>
    </citation>
    <scope>IDENTIFICATION</scope>
</reference>
<feature type="binding site" evidence="10">
    <location>
        <position position="307"/>
    </location>
    <ligand>
        <name>Mg(2+)</name>
        <dbReference type="ChEBI" id="CHEBI:18420"/>
        <label>2</label>
    </ligand>
</feature>
<dbReference type="Proteomes" id="UP000694388">
    <property type="component" value="Unplaced"/>
</dbReference>
<dbReference type="PANTHER" id="PTHR14217">
    <property type="entry name" value="INOSITOL-TETRAKISPHOSPHATE 1-KINASE"/>
    <property type="match status" value="1"/>
</dbReference>
<evidence type="ECO:0000256" key="1">
    <source>
        <dbReference type="ARBA" id="ARBA00009601"/>
    </source>
</evidence>
<evidence type="ECO:0000256" key="2">
    <source>
        <dbReference type="ARBA" id="ARBA00022679"/>
    </source>
</evidence>
<keyword evidence="5 8" id="KW-0418">Kinase</keyword>
<feature type="binding site" evidence="9">
    <location>
        <position position="29"/>
    </location>
    <ligand>
        <name>1D-myo-inositol 1,3,4-trisphosphate</name>
        <dbReference type="ChEBI" id="CHEBI:58414"/>
    </ligand>
</feature>
<protein>
    <recommendedName>
        <fullName evidence="8">Inositol-tetrakisphosphate 1-kinase</fullName>
        <ecNumber evidence="8">2.7.1.134</ecNumber>
    </recommendedName>
</protein>